<feature type="transmembrane region" description="Helical" evidence="5">
    <location>
        <begin position="82"/>
        <end position="100"/>
    </location>
</feature>
<evidence type="ECO:0000313" key="8">
    <source>
        <dbReference type="Proteomes" id="UP000283895"/>
    </source>
</evidence>
<proteinExistence type="predicted"/>
<feature type="domain" description="Major facilitator superfamily (MFS) profile" evidence="6">
    <location>
        <begin position="16"/>
        <end position="509"/>
    </location>
</feature>
<evidence type="ECO:0000313" key="7">
    <source>
        <dbReference type="EMBL" id="ROW07824.1"/>
    </source>
</evidence>
<reference evidence="7 8" key="1">
    <citation type="submission" date="2015-09" db="EMBL/GenBank/DDBJ databases">
        <title>Host preference determinants of Valsa canker pathogens revealed by comparative genomics.</title>
        <authorList>
            <person name="Yin Z."/>
            <person name="Huang L."/>
        </authorList>
    </citation>
    <scope>NUCLEOTIDE SEQUENCE [LARGE SCALE GENOMIC DNA]</scope>
    <source>
        <strain evidence="7 8">03-1</strain>
    </source>
</reference>
<dbReference type="PRINTS" id="PR01036">
    <property type="entry name" value="TCRTETB"/>
</dbReference>
<evidence type="ECO:0000256" key="2">
    <source>
        <dbReference type="ARBA" id="ARBA00022692"/>
    </source>
</evidence>
<dbReference type="PANTHER" id="PTHR23501:SF59">
    <property type="entry name" value="MAJOR FACILITATOR SUPERFAMILY (MFS) PROFILE DOMAIN-CONTAINING PROTEIN-RELATED"/>
    <property type="match status" value="1"/>
</dbReference>
<dbReference type="GO" id="GO:0022857">
    <property type="term" value="F:transmembrane transporter activity"/>
    <property type="evidence" value="ECO:0007669"/>
    <property type="project" value="InterPro"/>
</dbReference>
<keyword evidence="3 5" id="KW-1133">Transmembrane helix</keyword>
<dbReference type="InterPro" id="IPR036259">
    <property type="entry name" value="MFS_trans_sf"/>
</dbReference>
<evidence type="ECO:0000259" key="6">
    <source>
        <dbReference type="PROSITE" id="PS50850"/>
    </source>
</evidence>
<organism evidence="7 8">
    <name type="scientific">Cytospora schulzeri</name>
    <dbReference type="NCBI Taxonomy" id="448051"/>
    <lineage>
        <taxon>Eukaryota</taxon>
        <taxon>Fungi</taxon>
        <taxon>Dikarya</taxon>
        <taxon>Ascomycota</taxon>
        <taxon>Pezizomycotina</taxon>
        <taxon>Sordariomycetes</taxon>
        <taxon>Sordariomycetidae</taxon>
        <taxon>Diaporthales</taxon>
        <taxon>Cytosporaceae</taxon>
        <taxon>Cytospora</taxon>
    </lineage>
</organism>
<dbReference type="OrthoDB" id="2351791at2759"/>
<keyword evidence="2 5" id="KW-0812">Transmembrane</keyword>
<comment type="caution">
    <text evidence="7">The sequence shown here is derived from an EMBL/GenBank/DDBJ whole genome shotgun (WGS) entry which is preliminary data.</text>
</comment>
<dbReference type="PROSITE" id="PS50850">
    <property type="entry name" value="MFS"/>
    <property type="match status" value="1"/>
</dbReference>
<keyword evidence="4 5" id="KW-0472">Membrane</keyword>
<keyword evidence="8" id="KW-1185">Reference proteome</keyword>
<feature type="transmembrane region" description="Helical" evidence="5">
    <location>
        <begin position="170"/>
        <end position="190"/>
    </location>
</feature>
<evidence type="ECO:0000256" key="1">
    <source>
        <dbReference type="ARBA" id="ARBA00004141"/>
    </source>
</evidence>
<dbReference type="PANTHER" id="PTHR23501">
    <property type="entry name" value="MAJOR FACILITATOR SUPERFAMILY"/>
    <property type="match status" value="1"/>
</dbReference>
<dbReference type="Pfam" id="PF07690">
    <property type="entry name" value="MFS_1"/>
    <property type="match status" value="2"/>
</dbReference>
<dbReference type="Gene3D" id="1.20.1720.10">
    <property type="entry name" value="Multidrug resistance protein D"/>
    <property type="match status" value="1"/>
</dbReference>
<feature type="transmembrane region" description="Helical" evidence="5">
    <location>
        <begin position="277"/>
        <end position="298"/>
    </location>
</feature>
<feature type="transmembrane region" description="Helical" evidence="5">
    <location>
        <begin position="483"/>
        <end position="504"/>
    </location>
</feature>
<dbReference type="Gene3D" id="1.20.1250.20">
    <property type="entry name" value="MFS general substrate transporter like domains"/>
    <property type="match status" value="1"/>
</dbReference>
<name>A0A423WWG5_9PEZI</name>
<comment type="subcellular location">
    <subcellularLocation>
        <location evidence="1">Membrane</location>
        <topology evidence="1">Multi-pass membrane protein</topology>
    </subcellularLocation>
</comment>
<gene>
    <name evidence="7" type="ORF">VMCG_03376</name>
</gene>
<dbReference type="InterPro" id="IPR020846">
    <property type="entry name" value="MFS_dom"/>
</dbReference>
<feature type="transmembrane region" description="Helical" evidence="5">
    <location>
        <begin position="310"/>
        <end position="334"/>
    </location>
</feature>
<protein>
    <recommendedName>
        <fullName evidence="6">Major facilitator superfamily (MFS) profile domain-containing protein</fullName>
    </recommendedName>
</protein>
<dbReference type="AlphaFoldDB" id="A0A423WWG5"/>
<dbReference type="SUPFAM" id="SSF103473">
    <property type="entry name" value="MFS general substrate transporter"/>
    <property type="match status" value="2"/>
</dbReference>
<evidence type="ECO:0000256" key="4">
    <source>
        <dbReference type="ARBA" id="ARBA00023136"/>
    </source>
</evidence>
<feature type="transmembrane region" description="Helical" evidence="5">
    <location>
        <begin position="211"/>
        <end position="231"/>
    </location>
</feature>
<evidence type="ECO:0000256" key="3">
    <source>
        <dbReference type="ARBA" id="ARBA00022989"/>
    </source>
</evidence>
<dbReference type="Proteomes" id="UP000283895">
    <property type="component" value="Unassembled WGS sequence"/>
</dbReference>
<evidence type="ECO:0000256" key="5">
    <source>
        <dbReference type="SAM" id="Phobius"/>
    </source>
</evidence>
<feature type="transmembrane region" description="Helical" evidence="5">
    <location>
        <begin position="368"/>
        <end position="392"/>
    </location>
</feature>
<dbReference type="GO" id="GO:0005886">
    <property type="term" value="C:plasma membrane"/>
    <property type="evidence" value="ECO:0007669"/>
    <property type="project" value="TreeGrafter"/>
</dbReference>
<sequence>MEDKPVYKPDREFILAFTALCILGFASALDATSLSVALPAISTALDATALQAFWSGTSFLLASTVLQPTVASLSNIFGRKHLIYITSTFFAAGSLTSALADTPSVLLAGRTIQGVGGGGILALTEVVITDLVPLAFRGQWFSVMSAFWSVGTVAGPLVGAAFAQDVTWRWIFFINLPLIALGVLLVAVFLHQAKVPGGVGSKLARFDWLGSVLFTAGLTAFLFGLTTGGVMYDWGSWRVLLPLIIGAIGLVVFGFWEFRYAREPIINKDIFNNWDMIVSYMMTVFHGMILWSLLYFLVLYYQAVKLFTPVLSAVAALPETLTVAPAGIVVGLIASRTGHYRWSLRAGWLLTTLGAGLLLLLGPDTPTAAWIGLNLPVGVGAGMLFPAMTLSIQAASPPHLSGEAAAFFSFLRDLGQAVGVAVSGAIFQNVFRRRLLALPDLDPGLAWEYSRDATAVVGIIKGMGPGARREEIVDAFNGGLQAIYVSMIAFGAFCLVLGASIRGYSLQQEHVTRQGLLRQSASIERAGEGVELQSRRGAVVAELM</sequence>
<dbReference type="EMBL" id="LKEA01000007">
    <property type="protein sequence ID" value="ROW07824.1"/>
    <property type="molecule type" value="Genomic_DNA"/>
</dbReference>
<feature type="transmembrane region" description="Helical" evidence="5">
    <location>
        <begin position="237"/>
        <end position="256"/>
    </location>
</feature>
<accession>A0A423WWG5</accession>
<feature type="transmembrane region" description="Helical" evidence="5">
    <location>
        <begin position="143"/>
        <end position="164"/>
    </location>
</feature>
<feature type="transmembrane region" description="Helical" evidence="5">
    <location>
        <begin position="52"/>
        <end position="70"/>
    </location>
</feature>
<feature type="transmembrane region" description="Helical" evidence="5">
    <location>
        <begin position="346"/>
        <end position="362"/>
    </location>
</feature>
<dbReference type="InterPro" id="IPR011701">
    <property type="entry name" value="MFS"/>
</dbReference>